<dbReference type="PANTHER" id="PTHR22916:SF51">
    <property type="entry name" value="GLYCOSYLTRANSFERASE EPSH-RELATED"/>
    <property type="match status" value="1"/>
</dbReference>
<dbReference type="Proteomes" id="UP000019591">
    <property type="component" value="Chromosome"/>
</dbReference>
<dbReference type="CDD" id="cd00761">
    <property type="entry name" value="Glyco_tranf_GTA_type"/>
    <property type="match status" value="1"/>
</dbReference>
<accession>W8TLX7</accession>
<feature type="domain" description="Glycosyltransferase 2-like" evidence="3">
    <location>
        <begin position="6"/>
        <end position="145"/>
    </location>
</feature>
<dbReference type="OrthoDB" id="9785185at2"/>
<dbReference type="SUPFAM" id="SSF53448">
    <property type="entry name" value="Nucleotide-diphospho-sugar transferases"/>
    <property type="match status" value="1"/>
</dbReference>
<dbReference type="EC" id="2.4.-.-" evidence="4"/>
<dbReference type="EMBL" id="CP007452">
    <property type="protein sequence ID" value="AHM57177.1"/>
    <property type="molecule type" value="Genomic_DNA"/>
</dbReference>
<dbReference type="PATRIC" id="fig|1286171.3.peg.1845"/>
<dbReference type="InterPro" id="IPR029044">
    <property type="entry name" value="Nucleotide-diphossugar_trans"/>
</dbReference>
<keyword evidence="1 4" id="KW-0328">Glycosyltransferase</keyword>
<reference evidence="4 5" key="1">
    <citation type="journal article" date="2014" name="Genome Announc.">
        <title>Complete Genome Sequence of Amino Acid-Utilizing Eubacterium acidaminophilum al-2 (DSM 3953).</title>
        <authorList>
            <person name="Poehlein A."/>
            <person name="Andreesen J.R."/>
            <person name="Daniel R."/>
        </authorList>
    </citation>
    <scope>NUCLEOTIDE SEQUENCE [LARGE SCALE GENOMIC DNA]</scope>
    <source>
        <strain evidence="4 5">DSM 3953</strain>
    </source>
</reference>
<keyword evidence="2 4" id="KW-0808">Transferase</keyword>
<evidence type="ECO:0000259" key="3">
    <source>
        <dbReference type="Pfam" id="PF00535"/>
    </source>
</evidence>
<evidence type="ECO:0000313" key="5">
    <source>
        <dbReference type="Proteomes" id="UP000019591"/>
    </source>
</evidence>
<name>W8TLX7_PEPAC</name>
<evidence type="ECO:0000313" key="4">
    <source>
        <dbReference type="EMBL" id="AHM57177.1"/>
    </source>
</evidence>
<dbReference type="eggNOG" id="COG1216">
    <property type="taxonomic scope" value="Bacteria"/>
</dbReference>
<dbReference type="HOGENOM" id="CLU_025996_25_0_9"/>
<keyword evidence="5" id="KW-1185">Reference proteome</keyword>
<gene>
    <name evidence="4" type="primary">epsJ1</name>
    <name evidence="4" type="ORF">EAL2_c18960</name>
</gene>
<dbReference type="AlphaFoldDB" id="W8TLX7"/>
<dbReference type="STRING" id="1286171.EAL2_c18960"/>
<organism evidence="4 5">
    <name type="scientific">Peptoclostridium acidaminophilum DSM 3953</name>
    <dbReference type="NCBI Taxonomy" id="1286171"/>
    <lineage>
        <taxon>Bacteria</taxon>
        <taxon>Bacillati</taxon>
        <taxon>Bacillota</taxon>
        <taxon>Clostridia</taxon>
        <taxon>Peptostreptococcales</taxon>
        <taxon>Peptoclostridiaceae</taxon>
        <taxon>Peptoclostridium</taxon>
    </lineage>
</organism>
<dbReference type="Pfam" id="PF00535">
    <property type="entry name" value="Glycos_transf_2"/>
    <property type="match status" value="1"/>
</dbReference>
<protein>
    <submittedName>
        <fullName evidence="4">Putative glycosyltransferase EpsJ</fullName>
        <ecNumber evidence="4">2.4.-.-</ecNumber>
    </submittedName>
</protein>
<evidence type="ECO:0000256" key="1">
    <source>
        <dbReference type="ARBA" id="ARBA00022676"/>
    </source>
</evidence>
<evidence type="ECO:0000256" key="2">
    <source>
        <dbReference type="ARBA" id="ARBA00022679"/>
    </source>
</evidence>
<dbReference type="InterPro" id="IPR001173">
    <property type="entry name" value="Glyco_trans_2-like"/>
</dbReference>
<dbReference type="GO" id="GO:0016757">
    <property type="term" value="F:glycosyltransferase activity"/>
    <property type="evidence" value="ECO:0007669"/>
    <property type="project" value="UniProtKB-KW"/>
</dbReference>
<proteinExistence type="predicted"/>
<dbReference type="RefSeq" id="WP_025436129.1">
    <property type="nucleotide sequence ID" value="NZ_CP007452.1"/>
</dbReference>
<sequence length="330" mass="37769">MEAIISVVVPIFSNEKYLRRCLDSIVNQTYENLEIILVDDGSTDGSGAICDEYESRDKRIKVLHQTNQGVSAARNAGLKECQGEYIGFVDGDDWIEKDMFSFLSGLLEENGADMAACGYYLNDKEDPDLDMERPPEIITQESAIEKSLELKEFCFDSSVYNKIYRIDIYKKNGIEFDEDIAIGEDMLWLCRFIICSEKIVYSQIPKYHVIKNDESATRKPFNTKNISLVTAHQRLEAAVGGIYPQLVPVIRRRSALSSYRLLREASKNISAKNIADIRILQKDMKKKITYMLKTRELPIKGKFAAVLAMFSIAGYKYLSRFHEAVIRFFH</sequence>
<dbReference type="PANTHER" id="PTHR22916">
    <property type="entry name" value="GLYCOSYLTRANSFERASE"/>
    <property type="match status" value="1"/>
</dbReference>
<dbReference type="Gene3D" id="3.90.550.10">
    <property type="entry name" value="Spore Coat Polysaccharide Biosynthesis Protein SpsA, Chain A"/>
    <property type="match status" value="1"/>
</dbReference>
<dbReference type="KEGG" id="eac:EAL2_c18960"/>